<proteinExistence type="predicted"/>
<evidence type="ECO:0000259" key="1">
    <source>
        <dbReference type="Pfam" id="PF13701"/>
    </source>
</evidence>
<dbReference type="Pfam" id="PF13701">
    <property type="entry name" value="DDE_Tnp_1_4"/>
    <property type="match status" value="1"/>
</dbReference>
<dbReference type="SUPFAM" id="SSF53098">
    <property type="entry name" value="Ribonuclease H-like"/>
    <property type="match status" value="1"/>
</dbReference>
<accession>A0A1M5MCR5</accession>
<dbReference type="AlphaFoldDB" id="A0A1M5MCR5"/>
<dbReference type="EMBL" id="FQUS01000058">
    <property type="protein sequence ID" value="SHG75015.1"/>
    <property type="molecule type" value="Genomic_DNA"/>
</dbReference>
<keyword evidence="3" id="KW-1185">Reference proteome</keyword>
<evidence type="ECO:0000313" key="3">
    <source>
        <dbReference type="Proteomes" id="UP000184041"/>
    </source>
</evidence>
<feature type="domain" description="Transposase DDE" evidence="1">
    <location>
        <begin position="10"/>
        <end position="434"/>
    </location>
</feature>
<dbReference type="InterPro" id="IPR025668">
    <property type="entry name" value="Tnp_DDE_dom"/>
</dbReference>
<name>A0A1M5MCR5_9BACT</name>
<protein>
    <submittedName>
        <fullName evidence="2">Transposase DDE domain group 1</fullName>
    </submittedName>
</protein>
<dbReference type="InterPro" id="IPR047960">
    <property type="entry name" value="Transpos_IS1380"/>
</dbReference>
<dbReference type="OrthoDB" id="1376257at2"/>
<dbReference type="NCBIfam" id="NF033539">
    <property type="entry name" value="transpos_IS1380"/>
    <property type="match status" value="1"/>
</dbReference>
<organism evidence="2 3">
    <name type="scientific">Fodinibius roseus</name>
    <dbReference type="NCBI Taxonomy" id="1194090"/>
    <lineage>
        <taxon>Bacteria</taxon>
        <taxon>Pseudomonadati</taxon>
        <taxon>Balneolota</taxon>
        <taxon>Balneolia</taxon>
        <taxon>Balneolales</taxon>
        <taxon>Balneolaceae</taxon>
        <taxon>Fodinibius</taxon>
    </lineage>
</organism>
<gene>
    <name evidence="2" type="ORF">SAMN05443144_1581</name>
</gene>
<dbReference type="RefSeq" id="WP_073068797.1">
    <property type="nucleotide sequence ID" value="NZ_FQUS01000058.1"/>
</dbReference>
<dbReference type="InterPro" id="IPR012337">
    <property type="entry name" value="RNaseH-like_sf"/>
</dbReference>
<sequence length="443" mass="49683">MNFDIELTSTPITSHAGLAFIGEQLTEAKFEHHMQTLVPGPTRSDRIPDADLAKTMVGLICCGKPYFDAVGDYAGDPYFPHVLGLSRLPSAPILRQRIEALPEEAGKAFRGFTTRLLARHPQQLTEELHGEPYCPIHIDVTPMDNSGSAKEGVSCTYKKFDGYAPIFAYIGPHGFMLDNQLRAGKTHCNGEGTLEWLKQVLKRAEAASSTRRLLVTDAGHDAADNLLLFGQTADTDFVVKRNMRRDDLAEWLKKAKRQTSDQAREHIDCGACGYYGQGELPLPGHPEQRLRVVWRAIERQASPDGQLLVEPEITIEAYWTSLDWSPQAIQRFYEKRGTSEQFHSELKTDLDLERLPSGKLQGNQHVLDLGMIAYNLLRLLGQQMLGSGLVPGRKSQSKRLRLRTVMQNLIYMAGRWISHARQWCLRIFEGHGWAQAALSLAPD</sequence>
<reference evidence="2 3" key="1">
    <citation type="submission" date="2016-11" db="EMBL/GenBank/DDBJ databases">
        <authorList>
            <person name="Jaros S."/>
            <person name="Januszkiewicz K."/>
            <person name="Wedrychowicz H."/>
        </authorList>
    </citation>
    <scope>NUCLEOTIDE SEQUENCE [LARGE SCALE GENOMIC DNA]</scope>
    <source>
        <strain evidence="2 3">DSM 21986</strain>
    </source>
</reference>
<dbReference type="Proteomes" id="UP000184041">
    <property type="component" value="Unassembled WGS sequence"/>
</dbReference>
<evidence type="ECO:0000313" key="2">
    <source>
        <dbReference type="EMBL" id="SHG75015.1"/>
    </source>
</evidence>